<reference evidence="4" key="3">
    <citation type="submission" date="2025-09" db="UniProtKB">
        <authorList>
            <consortium name="Ensembl"/>
        </authorList>
    </citation>
    <scope>IDENTIFICATION</scope>
    <source>
        <strain evidence="4">Brown Norway</strain>
    </source>
</reference>
<comment type="caution">
    <text evidence="1">Lacks conserved residue(s) required for the propagation of feature annotation.</text>
</comment>
<feature type="transmembrane region" description="Helical" evidence="2">
    <location>
        <begin position="237"/>
        <end position="258"/>
    </location>
</feature>
<dbReference type="PANTHER" id="PTHR15926:SF1">
    <property type="entry name" value="ALL-TRANS RETINOIC ACID-INDUCED DIFFERENTIATION FACTOR"/>
    <property type="match status" value="1"/>
</dbReference>
<dbReference type="InterPro" id="IPR042350">
    <property type="entry name" value="ATRAID"/>
</dbReference>
<evidence type="ECO:0000256" key="1">
    <source>
        <dbReference type="PROSITE-ProRule" id="PRU00076"/>
    </source>
</evidence>
<dbReference type="GeneTree" id="ENSGT00390000017252"/>
<keyword evidence="2" id="KW-0472">Membrane</keyword>
<protein>
    <submittedName>
        <fullName evidence="4">All-trans retinoic acid-induced differentiation factor</fullName>
    </submittedName>
</protein>
<proteinExistence type="predicted"/>
<keyword evidence="1" id="KW-1015">Disulfide bond</keyword>
<sequence length="268" mass="29333">MGLSQRAPLQSELLPLCGSATFLASVVRPGLPKFLRSFRNQHWFFPPWQGKEQELRKRLSRSASLPGLGTLRNIKICTRCPGGVHNLSRVAAYCEDTSKLMQARCCLNQKGTILGLDLQNCSLKDPNLFPAYTAVIIDLQANPLKDDLTSTFHGFTQLQTLILPQDVHCPGGINAWDSVTSFMDKQICQGQKDLCNSTGSPEMCPENGSCASDGPGLLQCVCADGFHGYKCMRQGSFSLLMFFGILGSTTLAISILLWGTQRRKAKAS</sequence>
<feature type="domain" description="EGF-like" evidence="3">
    <location>
        <begin position="191"/>
        <end position="232"/>
    </location>
</feature>
<dbReference type="Proteomes" id="UP000002494">
    <property type="component" value="Chromosome 6"/>
</dbReference>
<dbReference type="PANTHER" id="PTHR15926">
    <property type="entry name" value="ALL-TRANS RETINOIC ACID-INDUCED DIFFERENTIATION FACTOR"/>
    <property type="match status" value="1"/>
</dbReference>
<evidence type="ECO:0000259" key="3">
    <source>
        <dbReference type="PROSITE" id="PS50026"/>
    </source>
</evidence>
<feature type="disulfide bond" evidence="1">
    <location>
        <begin position="222"/>
        <end position="231"/>
    </location>
</feature>
<dbReference type="InterPro" id="IPR000742">
    <property type="entry name" value="EGF"/>
</dbReference>
<dbReference type="PROSITE" id="PS01186">
    <property type="entry name" value="EGF_2"/>
    <property type="match status" value="1"/>
</dbReference>
<organism evidence="4 5">
    <name type="scientific">Rattus norvegicus</name>
    <name type="common">Rat</name>
    <dbReference type="NCBI Taxonomy" id="10116"/>
    <lineage>
        <taxon>Eukaryota</taxon>
        <taxon>Metazoa</taxon>
        <taxon>Chordata</taxon>
        <taxon>Craniata</taxon>
        <taxon>Vertebrata</taxon>
        <taxon>Euteleostomi</taxon>
        <taxon>Mammalia</taxon>
        <taxon>Eutheria</taxon>
        <taxon>Euarchontoglires</taxon>
        <taxon>Glires</taxon>
        <taxon>Rodentia</taxon>
        <taxon>Myomorpha</taxon>
        <taxon>Muroidea</taxon>
        <taxon>Muridae</taxon>
        <taxon>Murinae</taxon>
        <taxon>Rattus</taxon>
    </lineage>
</organism>
<keyword evidence="1" id="KW-0245">EGF-like domain</keyword>
<reference evidence="4" key="1">
    <citation type="submission" date="2024-01" db="EMBL/GenBank/DDBJ databases">
        <title>GRCr8: a new rat reference genome assembly contstructed from accurate long reads and long range scaffolding.</title>
        <authorList>
            <person name="Doris P.A."/>
            <person name="Kalbfleisch T."/>
            <person name="Li K."/>
            <person name="Howe K."/>
            <person name="Wood J."/>
        </authorList>
    </citation>
    <scope>NUCLEOTIDE SEQUENCE [LARGE SCALE GENOMIC DNA]</scope>
    <source>
        <strain evidence="4">Brown Norway</strain>
    </source>
</reference>
<evidence type="ECO:0000256" key="2">
    <source>
        <dbReference type="SAM" id="Phobius"/>
    </source>
</evidence>
<dbReference type="PROSITE" id="PS00022">
    <property type="entry name" value="EGF_1"/>
    <property type="match status" value="1"/>
</dbReference>
<evidence type="ECO:0000313" key="4">
    <source>
        <dbReference type="Ensembl" id="ENSRNOP00000101426.1"/>
    </source>
</evidence>
<keyword evidence="2" id="KW-0812">Transmembrane</keyword>
<name>A0ABK0LIT8_RAT</name>
<dbReference type="Ensembl" id="ENSRNOT00000140466.1">
    <property type="protein sequence ID" value="ENSRNOP00000101426.1"/>
    <property type="gene ID" value="ENSRNOG00000087533.1"/>
</dbReference>
<keyword evidence="5" id="KW-1185">Reference proteome</keyword>
<keyword evidence="2" id="KW-1133">Transmembrane helix</keyword>
<gene>
    <name evidence="4" type="primary">Atraid</name>
</gene>
<accession>A0ABK0LIT8</accession>
<evidence type="ECO:0000313" key="5">
    <source>
        <dbReference type="Proteomes" id="UP000002494"/>
    </source>
</evidence>
<reference evidence="4" key="2">
    <citation type="submission" date="2025-08" db="UniProtKB">
        <authorList>
            <consortium name="Ensembl"/>
        </authorList>
    </citation>
    <scope>IDENTIFICATION</scope>
    <source>
        <strain evidence="4">Brown Norway</strain>
    </source>
</reference>
<dbReference type="PROSITE" id="PS50026">
    <property type="entry name" value="EGF_3"/>
    <property type="match status" value="1"/>
</dbReference>